<dbReference type="Proteomes" id="UP001239111">
    <property type="component" value="Chromosome 2"/>
</dbReference>
<evidence type="ECO:0000313" key="1">
    <source>
        <dbReference type="EMBL" id="KAJ8676277.1"/>
    </source>
</evidence>
<evidence type="ECO:0000313" key="2">
    <source>
        <dbReference type="Proteomes" id="UP001239111"/>
    </source>
</evidence>
<organism evidence="1 2">
    <name type="scientific">Eretmocerus hayati</name>
    <dbReference type="NCBI Taxonomy" id="131215"/>
    <lineage>
        <taxon>Eukaryota</taxon>
        <taxon>Metazoa</taxon>
        <taxon>Ecdysozoa</taxon>
        <taxon>Arthropoda</taxon>
        <taxon>Hexapoda</taxon>
        <taxon>Insecta</taxon>
        <taxon>Pterygota</taxon>
        <taxon>Neoptera</taxon>
        <taxon>Endopterygota</taxon>
        <taxon>Hymenoptera</taxon>
        <taxon>Apocrita</taxon>
        <taxon>Proctotrupomorpha</taxon>
        <taxon>Chalcidoidea</taxon>
        <taxon>Aphelinidae</taxon>
        <taxon>Aphelininae</taxon>
        <taxon>Eretmocerus</taxon>
    </lineage>
</organism>
<proteinExistence type="predicted"/>
<gene>
    <name evidence="1" type="ORF">QAD02_012063</name>
</gene>
<dbReference type="EMBL" id="CM056742">
    <property type="protein sequence ID" value="KAJ8676277.1"/>
    <property type="molecule type" value="Genomic_DNA"/>
</dbReference>
<comment type="caution">
    <text evidence="1">The sequence shown here is derived from an EMBL/GenBank/DDBJ whole genome shotgun (WGS) entry which is preliminary data.</text>
</comment>
<protein>
    <submittedName>
        <fullName evidence="1">Uncharacterized protein</fullName>
    </submittedName>
</protein>
<reference evidence="1" key="1">
    <citation type="submission" date="2023-04" db="EMBL/GenBank/DDBJ databases">
        <title>A chromosome-level genome assembly of the parasitoid wasp Eretmocerus hayati.</title>
        <authorList>
            <person name="Zhong Y."/>
            <person name="Liu S."/>
            <person name="Liu Y."/>
        </authorList>
    </citation>
    <scope>NUCLEOTIDE SEQUENCE</scope>
    <source>
        <strain evidence="1">ZJU_SS_LIU_2023</strain>
    </source>
</reference>
<sequence>MSQVPQVIREWGYDPAALPNATRNIGGFYFTLSTDVDIDMWNGTLTGLSNLKLMGPANVQAGLPTILTGTFLFPELNSTYESLTLTLFDNVYGIVNTTLRDVEIEVSLSYDLLFTNSVTDIKTKLIKYREAQMSIQDDSSSYARSWLIETVRAEVLEHMPGIIDEASTHLMKSALGKINKSLPKILPQIIADIASAASS</sequence>
<keyword evidence="2" id="KW-1185">Reference proteome</keyword>
<name>A0ACC2NYS1_9HYME</name>
<accession>A0ACC2NYS1</accession>